<name>A0ABR1RSW5_9PEZI</name>
<dbReference type="Proteomes" id="UP001396898">
    <property type="component" value="Unassembled WGS sequence"/>
</dbReference>
<proteinExistence type="predicted"/>
<evidence type="ECO:0000313" key="2">
    <source>
        <dbReference type="EMBL" id="KAK8018056.1"/>
    </source>
</evidence>
<protein>
    <submittedName>
        <fullName evidence="2">Uncharacterized protein</fullName>
    </submittedName>
</protein>
<reference evidence="2 3" key="1">
    <citation type="submission" date="2023-01" db="EMBL/GenBank/DDBJ databases">
        <title>Analysis of 21 Apiospora genomes using comparative genomics revels a genus with tremendous synthesis potential of carbohydrate active enzymes and secondary metabolites.</title>
        <authorList>
            <person name="Sorensen T."/>
        </authorList>
    </citation>
    <scope>NUCLEOTIDE SEQUENCE [LARGE SCALE GENOMIC DNA]</scope>
    <source>
        <strain evidence="2 3">CBS 20057</strain>
    </source>
</reference>
<sequence length="254" mass="27659">MFRSISRWLSKPFQGTTANKQGRSDAPGSHLAKDVPTKPPTTAKSTEFGLIDTPPPSYENVCPGPVEAVIGAVTDAQPVTQDSKSLRPVDGVKHRVDDELRRLKVPNADGVSSGILQLCCFAAYRVSENHRGNSNVRADERRQTNHREIDKIFSLVLKPVTAECLVEVINMTANVFEEVAVQVMAERKDSHNKQVKAEFHFMKSSIYRVAVRVCTQLAGDKTLPTSTFAGLVFAANCYNGAADGCIGAAEACLR</sequence>
<feature type="region of interest" description="Disordered" evidence="1">
    <location>
        <begin position="1"/>
        <end position="56"/>
    </location>
</feature>
<organism evidence="2 3">
    <name type="scientific">Apiospora marii</name>
    <dbReference type="NCBI Taxonomy" id="335849"/>
    <lineage>
        <taxon>Eukaryota</taxon>
        <taxon>Fungi</taxon>
        <taxon>Dikarya</taxon>
        <taxon>Ascomycota</taxon>
        <taxon>Pezizomycotina</taxon>
        <taxon>Sordariomycetes</taxon>
        <taxon>Xylariomycetidae</taxon>
        <taxon>Amphisphaeriales</taxon>
        <taxon>Apiosporaceae</taxon>
        <taxon>Apiospora</taxon>
    </lineage>
</organism>
<comment type="caution">
    <text evidence="2">The sequence shown here is derived from an EMBL/GenBank/DDBJ whole genome shotgun (WGS) entry which is preliminary data.</text>
</comment>
<dbReference type="EMBL" id="JAQQWI010000010">
    <property type="protein sequence ID" value="KAK8018056.1"/>
    <property type="molecule type" value="Genomic_DNA"/>
</dbReference>
<accession>A0ABR1RSW5</accession>
<gene>
    <name evidence="2" type="ORF">PG991_007246</name>
</gene>
<evidence type="ECO:0000313" key="3">
    <source>
        <dbReference type="Proteomes" id="UP001396898"/>
    </source>
</evidence>
<keyword evidence="3" id="KW-1185">Reference proteome</keyword>
<evidence type="ECO:0000256" key="1">
    <source>
        <dbReference type="SAM" id="MobiDB-lite"/>
    </source>
</evidence>